<feature type="domain" description="Gamma-secretase-activating protein C-terminal" evidence="2">
    <location>
        <begin position="826"/>
        <end position="934"/>
    </location>
</feature>
<evidence type="ECO:0000259" key="2">
    <source>
        <dbReference type="Pfam" id="PF14959"/>
    </source>
</evidence>
<sequence length="1033" mass="118153">MELHKITSLLESIKSFLVARRKELKTPEDRPLHPRIVNQERDGCVLFTWNDFSSLTKTETAVTHVGIYDHVSRSHKVIWIYNQKIKIVSCSINQERSLLALTLVTKNSSSQEPHQGQDKYSAFLAELQATGERVFSLNLERPNFLKVQFLYPSGKEVNTTREAHMLVFLHKESIGLYHIPLARMGDKGVIMNDQPRTEQIVNKFVWCQWDGLTQTLHYVHNTRHSANPDKIYPKYSCLQFYQNARFDNMVSGPLENVHMAGAFENVHVAGAFENVHVGGALENVHVGGAFENVHVGGAFEKSSCKNVHVGGILENFNVCGAFENVQLDVPLNFPFPYIRSASRCRYTESPLCPGIPDADLNIQVLSQSNGSVCICYQHLIRSRKSQKSEEKHNDIDINYYILMVHHAKTIHGCINGIDKSTVHNRRLLFQWSGDYLMVMLPGTFLHLLNVSIEYEPCHHILLHNKPNSTVTKIRRSSSTRSSSSLYEDKSTTEDEAMPSASSMSPDETSTSQDESPTVPKSTSQPAVFPVTNLMGPNIRSLIPCFGFLRETSGNGLVFDQKNCVVWQAVIKPEILLQYFYTTSYTNKLSIVHYILTRVKDLFIIKKLFENICEDVTNTKLKLFLAEYLVASTYISMKRQLEKDILRLLPFTSVEPYKGQLERNQSEERMATVTYSSVDSINITSKTARERHFRQSEDLWDSLRRMLQLKQIEPEPRYKLDAISKFLDKQLKEKVKEDHSSSFLDEEKDFPSISKQSSGLSTRSSSSAESTFGSVPDFLNRISRETPGINKQVENCLTDHLEQYLKKEWRIKAKNIAQEFVACQAVQTKQLCHFLWNVCGQENSSDETQPKLYECGSVEDYNMFLLLERYYLTLTEISFPFPPGFHTYFTSMAFRCLNITLFLQYVERGVLKLTGGFMIQLLSDLSDEGEEFNLKYHIISKLPKHQAEECFKVWKHPCTAAFFAKKQTANILQLGKEIDKKTLASVKASRSYNDVNPEDQESTSFVPLTSLLQHFEDTVSVMAWHVSTIWRFVN</sequence>
<dbReference type="AlphaFoldDB" id="V4AFN5"/>
<feature type="region of interest" description="Disordered" evidence="1">
    <location>
        <begin position="471"/>
        <end position="524"/>
    </location>
</feature>
<gene>
    <name evidence="3" type="ORF">LOTGIDRAFT_160255</name>
</gene>
<dbReference type="STRING" id="225164.V4AFN5"/>
<name>V4AFN5_LOTGI</name>
<dbReference type="InterPro" id="IPR026172">
    <property type="entry name" value="GSAP_fam"/>
</dbReference>
<feature type="region of interest" description="Disordered" evidence="1">
    <location>
        <begin position="741"/>
        <end position="772"/>
    </location>
</feature>
<dbReference type="GO" id="GO:0005802">
    <property type="term" value="C:trans-Golgi network"/>
    <property type="evidence" value="ECO:0007669"/>
    <property type="project" value="TreeGrafter"/>
</dbReference>
<dbReference type="CTD" id="20238341"/>
<dbReference type="GeneID" id="20238341"/>
<dbReference type="OrthoDB" id="9997853at2759"/>
<organism evidence="3 4">
    <name type="scientific">Lottia gigantea</name>
    <name type="common">Giant owl limpet</name>
    <dbReference type="NCBI Taxonomy" id="225164"/>
    <lineage>
        <taxon>Eukaryota</taxon>
        <taxon>Metazoa</taxon>
        <taxon>Spiralia</taxon>
        <taxon>Lophotrochozoa</taxon>
        <taxon>Mollusca</taxon>
        <taxon>Gastropoda</taxon>
        <taxon>Patellogastropoda</taxon>
        <taxon>Lottioidea</taxon>
        <taxon>Lottiidae</taxon>
        <taxon>Lottia</taxon>
    </lineage>
</organism>
<proteinExistence type="predicted"/>
<dbReference type="PANTHER" id="PTHR13630:SF1">
    <property type="entry name" value="GAMMA-SECRETASE-ACTIVATING PROTEIN"/>
    <property type="match status" value="1"/>
</dbReference>
<protein>
    <recommendedName>
        <fullName evidence="2">Gamma-secretase-activating protein C-terminal domain-containing protein</fullName>
    </recommendedName>
</protein>
<dbReference type="GO" id="GO:1902004">
    <property type="term" value="P:positive regulation of amyloid-beta formation"/>
    <property type="evidence" value="ECO:0007669"/>
    <property type="project" value="TreeGrafter"/>
</dbReference>
<reference evidence="3 4" key="1">
    <citation type="journal article" date="2013" name="Nature">
        <title>Insights into bilaterian evolution from three spiralian genomes.</title>
        <authorList>
            <person name="Simakov O."/>
            <person name="Marletaz F."/>
            <person name="Cho S.J."/>
            <person name="Edsinger-Gonzales E."/>
            <person name="Havlak P."/>
            <person name="Hellsten U."/>
            <person name="Kuo D.H."/>
            <person name="Larsson T."/>
            <person name="Lv J."/>
            <person name="Arendt D."/>
            <person name="Savage R."/>
            <person name="Osoegawa K."/>
            <person name="de Jong P."/>
            <person name="Grimwood J."/>
            <person name="Chapman J.A."/>
            <person name="Shapiro H."/>
            <person name="Aerts A."/>
            <person name="Otillar R.P."/>
            <person name="Terry A.Y."/>
            <person name="Boore J.L."/>
            <person name="Grigoriev I.V."/>
            <person name="Lindberg D.R."/>
            <person name="Seaver E.C."/>
            <person name="Weisblat D.A."/>
            <person name="Putnam N.H."/>
            <person name="Rokhsar D.S."/>
        </authorList>
    </citation>
    <scope>NUCLEOTIDE SEQUENCE [LARGE SCALE GENOMIC DNA]</scope>
</reference>
<accession>V4AFN5</accession>
<dbReference type="KEGG" id="lgi:LOTGIDRAFT_160255"/>
<dbReference type="HOGENOM" id="CLU_008601_0_0_1"/>
<dbReference type="Pfam" id="PF14959">
    <property type="entry name" value="GSAP-16"/>
    <property type="match status" value="1"/>
</dbReference>
<dbReference type="PANTHER" id="PTHR13630">
    <property type="entry name" value="GAMMA-SECRETASE-ACTIVATING PROTEIN"/>
    <property type="match status" value="1"/>
</dbReference>
<dbReference type="RefSeq" id="XP_009053555.1">
    <property type="nucleotide sequence ID" value="XM_009055307.1"/>
</dbReference>
<evidence type="ECO:0000313" key="4">
    <source>
        <dbReference type="Proteomes" id="UP000030746"/>
    </source>
</evidence>
<evidence type="ECO:0000313" key="3">
    <source>
        <dbReference type="EMBL" id="ESO95702.1"/>
    </source>
</evidence>
<feature type="compositionally biased region" description="Low complexity" evidence="1">
    <location>
        <begin position="753"/>
        <end position="772"/>
    </location>
</feature>
<evidence type="ECO:0000256" key="1">
    <source>
        <dbReference type="SAM" id="MobiDB-lite"/>
    </source>
</evidence>
<feature type="compositionally biased region" description="Polar residues" evidence="1">
    <location>
        <begin position="499"/>
        <end position="524"/>
    </location>
</feature>
<dbReference type="EMBL" id="KB201611">
    <property type="protein sequence ID" value="ESO95702.1"/>
    <property type="molecule type" value="Genomic_DNA"/>
</dbReference>
<dbReference type="Proteomes" id="UP000030746">
    <property type="component" value="Unassembled WGS sequence"/>
</dbReference>
<dbReference type="InterPro" id="IPR028010">
    <property type="entry name" value="GSAP_C_dom"/>
</dbReference>
<keyword evidence="4" id="KW-1185">Reference proteome</keyword>
<dbReference type="OMA" id="CANQSRN"/>